<evidence type="ECO:0000313" key="1">
    <source>
        <dbReference type="EMBL" id="KAJ3170051.1"/>
    </source>
</evidence>
<organism evidence="1 2">
    <name type="scientific">Geranomyces variabilis</name>
    <dbReference type="NCBI Taxonomy" id="109894"/>
    <lineage>
        <taxon>Eukaryota</taxon>
        <taxon>Fungi</taxon>
        <taxon>Fungi incertae sedis</taxon>
        <taxon>Chytridiomycota</taxon>
        <taxon>Chytridiomycota incertae sedis</taxon>
        <taxon>Chytridiomycetes</taxon>
        <taxon>Spizellomycetales</taxon>
        <taxon>Powellomycetaceae</taxon>
        <taxon>Geranomyces</taxon>
    </lineage>
</organism>
<dbReference type="AlphaFoldDB" id="A0AAD5TEN0"/>
<gene>
    <name evidence="1" type="ORF">HDU87_000463</name>
</gene>
<sequence>MSTAAPTAVLDSKPDGAHAVTWKFLSDNVLLDALDRLCTSSLSDERNIGSLRQVSRRWDYLIRTRIRATHFGHQWLMFRASSSGNHAGTRTRADAAAATSDNIWNEILRHFPNLIDLLRPSTAQNFRGCAWNFISIGYGRPQTFELEELRAAFTIWRNNGVGGMQQFVGLHLIEHDIDLETMLAFAEHPLDSFEGFWKADVGHWGEQTYPRFKLDPSPEQLARLIKAYAPTWTAVNLANWVTFDFSAEAFHDFFESFPNLKRIEAAITDDCVLGVGIYQASFAQVVAEKCPQLQILELFCMEYDCCADLPFDEDDLSVLADMQALERIHVNTLHDCYMDDLFNLARSPPEHSASCNNRKRPPPSDEDFETPFWLEVKCNRSDCNDERGTKDEETV</sequence>
<evidence type="ECO:0008006" key="3">
    <source>
        <dbReference type="Google" id="ProtNLM"/>
    </source>
</evidence>
<comment type="caution">
    <text evidence="1">The sequence shown here is derived from an EMBL/GenBank/DDBJ whole genome shotgun (WGS) entry which is preliminary data.</text>
</comment>
<proteinExistence type="predicted"/>
<dbReference type="EMBL" id="JADGJQ010000100">
    <property type="protein sequence ID" value="KAJ3170051.1"/>
    <property type="molecule type" value="Genomic_DNA"/>
</dbReference>
<protein>
    <recommendedName>
        <fullName evidence="3">F-box domain-containing protein</fullName>
    </recommendedName>
</protein>
<dbReference type="Proteomes" id="UP001212152">
    <property type="component" value="Unassembled WGS sequence"/>
</dbReference>
<keyword evidence="2" id="KW-1185">Reference proteome</keyword>
<evidence type="ECO:0000313" key="2">
    <source>
        <dbReference type="Proteomes" id="UP001212152"/>
    </source>
</evidence>
<reference evidence="1" key="1">
    <citation type="submission" date="2020-05" db="EMBL/GenBank/DDBJ databases">
        <title>Phylogenomic resolution of chytrid fungi.</title>
        <authorList>
            <person name="Stajich J.E."/>
            <person name="Amses K."/>
            <person name="Simmons R."/>
            <person name="Seto K."/>
            <person name="Myers J."/>
            <person name="Bonds A."/>
            <person name="Quandt C.A."/>
            <person name="Barry K."/>
            <person name="Liu P."/>
            <person name="Grigoriev I."/>
            <person name="Longcore J.E."/>
            <person name="James T.Y."/>
        </authorList>
    </citation>
    <scope>NUCLEOTIDE SEQUENCE</scope>
    <source>
        <strain evidence="1">JEL0379</strain>
    </source>
</reference>
<dbReference type="InterPro" id="IPR032675">
    <property type="entry name" value="LRR_dom_sf"/>
</dbReference>
<name>A0AAD5TEN0_9FUNG</name>
<dbReference type="Gene3D" id="3.80.10.10">
    <property type="entry name" value="Ribonuclease Inhibitor"/>
    <property type="match status" value="1"/>
</dbReference>
<accession>A0AAD5TEN0</accession>